<protein>
    <submittedName>
        <fullName evidence="1">Unannotated protein</fullName>
    </submittedName>
</protein>
<sequence>MHQPVRECALSAHVDTGGHVHRCGWCVSKLKRKLHDQFGIKSDDGCDGRCGKTAEKLANGIEIGDASSARFIEATTGIDLVQHRREEIHVGIGLELNDFAHLGLDPTRVDESHGSTALFDSAQSCDWIRHRQKRPLTDSGVRTEEKHVVGVVDIGNEVDLGTSPEHLGDSEFVRTVLAAGGEQAGGSEHCDEQRECWSGSCIKCCRVSDVAGDGVWSVFSDDGVDSLGDVGGCVVPCRSDKSAGGAALRFVESRRIVMNLAAQHALVAGKSFCDGMIVVGTHLLYCPVVGDIDDNAAAGLA</sequence>
<dbReference type="EMBL" id="CAEZSU010000188">
    <property type="protein sequence ID" value="CAB4561088.1"/>
    <property type="molecule type" value="Genomic_DNA"/>
</dbReference>
<proteinExistence type="predicted"/>
<gene>
    <name evidence="1" type="ORF">UFOPK1495_01498</name>
</gene>
<organism evidence="1">
    <name type="scientific">freshwater metagenome</name>
    <dbReference type="NCBI Taxonomy" id="449393"/>
    <lineage>
        <taxon>unclassified sequences</taxon>
        <taxon>metagenomes</taxon>
        <taxon>ecological metagenomes</taxon>
    </lineage>
</organism>
<reference evidence="1" key="1">
    <citation type="submission" date="2020-05" db="EMBL/GenBank/DDBJ databases">
        <authorList>
            <person name="Chiriac C."/>
            <person name="Salcher M."/>
            <person name="Ghai R."/>
            <person name="Kavagutti S V."/>
        </authorList>
    </citation>
    <scope>NUCLEOTIDE SEQUENCE</scope>
</reference>
<dbReference type="AlphaFoldDB" id="A0A6J6DI79"/>
<name>A0A6J6DI79_9ZZZZ</name>
<evidence type="ECO:0000313" key="1">
    <source>
        <dbReference type="EMBL" id="CAB4561088.1"/>
    </source>
</evidence>
<accession>A0A6J6DI79</accession>